<feature type="domain" description="Phospholipase/carboxylesterase/thioesterase" evidence="4">
    <location>
        <begin position="32"/>
        <end position="239"/>
    </location>
</feature>
<accession>A0A7S2V262</accession>
<gene>
    <name evidence="5" type="ORF">FJAP1339_LOCUS8693</name>
</gene>
<proteinExistence type="inferred from homology"/>
<comment type="similarity">
    <text evidence="1">Belongs to the AB hydrolase superfamily. AB hydrolase 2 family.</text>
</comment>
<name>A0A7S2V262_9STRA</name>
<evidence type="ECO:0000256" key="1">
    <source>
        <dbReference type="ARBA" id="ARBA00006499"/>
    </source>
</evidence>
<dbReference type="Pfam" id="PF02230">
    <property type="entry name" value="Abhydrolase_2"/>
    <property type="match status" value="1"/>
</dbReference>
<dbReference type="InterPro" id="IPR050565">
    <property type="entry name" value="LYPA1-2/EST-like"/>
</dbReference>
<dbReference type="GO" id="GO:0005737">
    <property type="term" value="C:cytoplasm"/>
    <property type="evidence" value="ECO:0007669"/>
    <property type="project" value="TreeGrafter"/>
</dbReference>
<evidence type="ECO:0000313" key="5">
    <source>
        <dbReference type="EMBL" id="CAD9868643.1"/>
    </source>
</evidence>
<feature type="signal peptide" evidence="3">
    <location>
        <begin position="1"/>
        <end position="23"/>
    </location>
</feature>
<keyword evidence="3" id="KW-0732">Signal</keyword>
<evidence type="ECO:0000256" key="2">
    <source>
        <dbReference type="ARBA" id="ARBA00022801"/>
    </source>
</evidence>
<dbReference type="AlphaFoldDB" id="A0A7S2V262"/>
<evidence type="ECO:0000259" key="4">
    <source>
        <dbReference type="Pfam" id="PF02230"/>
    </source>
</evidence>
<dbReference type="GO" id="GO:0052689">
    <property type="term" value="F:carboxylic ester hydrolase activity"/>
    <property type="evidence" value="ECO:0007669"/>
    <property type="project" value="TreeGrafter"/>
</dbReference>
<dbReference type="Gene3D" id="3.40.50.1820">
    <property type="entry name" value="alpha/beta hydrolase"/>
    <property type="match status" value="1"/>
</dbReference>
<evidence type="ECO:0000256" key="3">
    <source>
        <dbReference type="SAM" id="SignalP"/>
    </source>
</evidence>
<dbReference type="GO" id="GO:0008474">
    <property type="term" value="F:palmitoyl-(protein) hydrolase activity"/>
    <property type="evidence" value="ECO:0007669"/>
    <property type="project" value="TreeGrafter"/>
</dbReference>
<dbReference type="PANTHER" id="PTHR10655:SF17">
    <property type="entry name" value="LYSOPHOSPHOLIPASE-LIKE PROTEIN 1"/>
    <property type="match status" value="1"/>
</dbReference>
<sequence>MGSGWSIPAVVTLLAILFHFSFSRSSMNEPNTDAAVIWFHGLGDTYRGWSFLKRQFSQKMPWVRWVFPNAPTQPVTCNGGARMTSWFDIIDIPVGPEEPDSPDGLEESIANVHAIIEKLEQEGVPPERIVVGGFSQGAVLSMAAGIRFPKKLAGIVGFSGWVTKKDELQGLLGDNSSAANAKTPMLVCHGRADNVVLFSLGRQGVELMSSLGASVTFESYPGVGHSSCPQELAELQEFLLQNLPEQPRNKL</sequence>
<feature type="chain" id="PRO_5031488195" description="Phospholipase/carboxylesterase/thioesterase domain-containing protein" evidence="3">
    <location>
        <begin position="24"/>
        <end position="251"/>
    </location>
</feature>
<dbReference type="InterPro" id="IPR003140">
    <property type="entry name" value="PLipase/COase/thioEstase"/>
</dbReference>
<keyword evidence="2" id="KW-0378">Hydrolase</keyword>
<dbReference type="PANTHER" id="PTHR10655">
    <property type="entry name" value="LYSOPHOSPHOLIPASE-RELATED"/>
    <property type="match status" value="1"/>
</dbReference>
<dbReference type="InterPro" id="IPR029058">
    <property type="entry name" value="AB_hydrolase_fold"/>
</dbReference>
<organism evidence="5">
    <name type="scientific">Fibrocapsa japonica</name>
    <dbReference type="NCBI Taxonomy" id="94617"/>
    <lineage>
        <taxon>Eukaryota</taxon>
        <taxon>Sar</taxon>
        <taxon>Stramenopiles</taxon>
        <taxon>Ochrophyta</taxon>
        <taxon>Raphidophyceae</taxon>
        <taxon>Chattonellales</taxon>
        <taxon>Chattonellaceae</taxon>
        <taxon>Fibrocapsa</taxon>
    </lineage>
</organism>
<protein>
    <recommendedName>
        <fullName evidence="4">Phospholipase/carboxylesterase/thioesterase domain-containing protein</fullName>
    </recommendedName>
</protein>
<reference evidence="5" key="1">
    <citation type="submission" date="2021-01" db="EMBL/GenBank/DDBJ databases">
        <authorList>
            <person name="Corre E."/>
            <person name="Pelletier E."/>
            <person name="Niang G."/>
            <person name="Scheremetjew M."/>
            <person name="Finn R."/>
            <person name="Kale V."/>
            <person name="Holt S."/>
            <person name="Cochrane G."/>
            <person name="Meng A."/>
            <person name="Brown T."/>
            <person name="Cohen L."/>
        </authorList>
    </citation>
    <scope>NUCLEOTIDE SEQUENCE</scope>
    <source>
        <strain evidence="5">CCMP1661</strain>
    </source>
</reference>
<dbReference type="EMBL" id="HBHR01017344">
    <property type="protein sequence ID" value="CAD9868643.1"/>
    <property type="molecule type" value="Transcribed_RNA"/>
</dbReference>
<dbReference type="SUPFAM" id="SSF53474">
    <property type="entry name" value="alpha/beta-Hydrolases"/>
    <property type="match status" value="1"/>
</dbReference>